<name>A0A6V7XL41_MELEN</name>
<reference evidence="2 3" key="1">
    <citation type="submission" date="2020-08" db="EMBL/GenBank/DDBJ databases">
        <authorList>
            <person name="Koutsovoulos G."/>
            <person name="Danchin GJ E."/>
        </authorList>
    </citation>
    <scope>NUCLEOTIDE SEQUENCE [LARGE SCALE GENOMIC DNA]</scope>
</reference>
<dbReference type="Proteomes" id="UP000580250">
    <property type="component" value="Unassembled WGS sequence"/>
</dbReference>
<comment type="caution">
    <text evidence="2">The sequence shown here is derived from an EMBL/GenBank/DDBJ whole genome shotgun (WGS) entry which is preliminary data.</text>
</comment>
<evidence type="ECO:0000259" key="1">
    <source>
        <dbReference type="PROSITE" id="PS50181"/>
    </source>
</evidence>
<sequence length="291" mass="35022">MLSLPCEVKLDIFKFFSYEELCSIKQTNLYFRDFIDNFEGELAREKFHSIYIEYLNQSREVPHKLKVKEDFDFDFFAEQQKEINEQIEQKWSNGLQDQIRLYLPDRGLIGYSSIICLTRVHDNERRIRIQLPNIIKTKNDIKIVYYHLNKLFNCYFVYANFNNFIFNPELLQLLFGNAKLSKQFYVMRAFLMPSKAYTSENLIKFVVNHLICKFYVIKFIFKYYTKEYINILNKILINGDKFKNVNIICSHSIPELFDLVINVGFLYVLFFFEIKSNKPQSFELFLVRNPN</sequence>
<evidence type="ECO:0000313" key="2">
    <source>
        <dbReference type="EMBL" id="CAD2200003.1"/>
    </source>
</evidence>
<dbReference type="PROSITE" id="PS50181">
    <property type="entry name" value="FBOX"/>
    <property type="match status" value="1"/>
</dbReference>
<dbReference type="InterPro" id="IPR001810">
    <property type="entry name" value="F-box_dom"/>
</dbReference>
<accession>A0A6V7XL41</accession>
<dbReference type="EMBL" id="CAJEWN010001780">
    <property type="protein sequence ID" value="CAD2200003.1"/>
    <property type="molecule type" value="Genomic_DNA"/>
</dbReference>
<gene>
    <name evidence="2" type="ORF">MENT_LOCUS53441</name>
</gene>
<protein>
    <recommendedName>
        <fullName evidence="1">F-box domain-containing protein</fullName>
    </recommendedName>
</protein>
<dbReference type="InterPro" id="IPR036047">
    <property type="entry name" value="F-box-like_dom_sf"/>
</dbReference>
<proteinExistence type="predicted"/>
<evidence type="ECO:0000313" key="3">
    <source>
        <dbReference type="Proteomes" id="UP000580250"/>
    </source>
</evidence>
<feature type="domain" description="F-box" evidence="1">
    <location>
        <begin position="1"/>
        <end position="50"/>
    </location>
</feature>
<dbReference type="AlphaFoldDB" id="A0A6V7XL41"/>
<dbReference type="SUPFAM" id="SSF81383">
    <property type="entry name" value="F-box domain"/>
    <property type="match status" value="1"/>
</dbReference>
<organism evidence="2 3">
    <name type="scientific">Meloidogyne enterolobii</name>
    <name type="common">Root-knot nematode worm</name>
    <name type="synonym">Meloidogyne mayaguensis</name>
    <dbReference type="NCBI Taxonomy" id="390850"/>
    <lineage>
        <taxon>Eukaryota</taxon>
        <taxon>Metazoa</taxon>
        <taxon>Ecdysozoa</taxon>
        <taxon>Nematoda</taxon>
        <taxon>Chromadorea</taxon>
        <taxon>Rhabditida</taxon>
        <taxon>Tylenchina</taxon>
        <taxon>Tylenchomorpha</taxon>
        <taxon>Tylenchoidea</taxon>
        <taxon>Meloidogynidae</taxon>
        <taxon>Meloidogyninae</taxon>
        <taxon>Meloidogyne</taxon>
    </lineage>
</organism>